<feature type="non-terminal residue" evidence="2">
    <location>
        <position position="88"/>
    </location>
</feature>
<proteinExistence type="predicted"/>
<comment type="caution">
    <text evidence="2">The sequence shown here is derived from an EMBL/GenBank/DDBJ whole genome shotgun (WGS) entry which is preliminary data.</text>
</comment>
<evidence type="ECO:0000256" key="1">
    <source>
        <dbReference type="SAM" id="MobiDB-lite"/>
    </source>
</evidence>
<protein>
    <submittedName>
        <fullName evidence="2">Uncharacterized protein</fullName>
    </submittedName>
</protein>
<feature type="compositionally biased region" description="Pro residues" evidence="1">
    <location>
        <begin position="1"/>
        <end position="14"/>
    </location>
</feature>
<feature type="region of interest" description="Disordered" evidence="1">
    <location>
        <begin position="1"/>
        <end position="88"/>
    </location>
</feature>
<reference evidence="2" key="1">
    <citation type="submission" date="2021-02" db="EMBL/GenBank/DDBJ databases">
        <authorList>
            <person name="Nowell W R."/>
        </authorList>
    </citation>
    <scope>NUCLEOTIDE SEQUENCE</scope>
</reference>
<gene>
    <name evidence="2" type="ORF">KXQ929_LOCUS52214</name>
</gene>
<feature type="non-terminal residue" evidence="2">
    <location>
        <position position="1"/>
    </location>
</feature>
<evidence type="ECO:0000313" key="2">
    <source>
        <dbReference type="EMBL" id="CAF4421420.1"/>
    </source>
</evidence>
<accession>A0A820QM44</accession>
<dbReference type="AlphaFoldDB" id="A0A820QM44"/>
<evidence type="ECO:0000313" key="3">
    <source>
        <dbReference type="Proteomes" id="UP000663868"/>
    </source>
</evidence>
<dbReference type="Proteomes" id="UP000663868">
    <property type="component" value="Unassembled WGS sequence"/>
</dbReference>
<name>A0A820QM44_9BILA</name>
<dbReference type="EMBL" id="CAJOBB010027221">
    <property type="protein sequence ID" value="CAF4421420.1"/>
    <property type="molecule type" value="Genomic_DNA"/>
</dbReference>
<sequence>VQWRPPPPPPPPPFVMSGGPQWRPNTNNNQPLFPIQSDIAPSFGGRNFWPLGSVGQQVAPPPVPPPVPPPPPPLPPVSSQSSHMPPQY</sequence>
<organism evidence="2 3">
    <name type="scientific">Adineta steineri</name>
    <dbReference type="NCBI Taxonomy" id="433720"/>
    <lineage>
        <taxon>Eukaryota</taxon>
        <taxon>Metazoa</taxon>
        <taxon>Spiralia</taxon>
        <taxon>Gnathifera</taxon>
        <taxon>Rotifera</taxon>
        <taxon>Eurotatoria</taxon>
        <taxon>Bdelloidea</taxon>
        <taxon>Adinetida</taxon>
        <taxon>Adinetidae</taxon>
        <taxon>Adineta</taxon>
    </lineage>
</organism>
<feature type="compositionally biased region" description="Pro residues" evidence="1">
    <location>
        <begin position="59"/>
        <end position="76"/>
    </location>
</feature>
<feature type="compositionally biased region" description="Polar residues" evidence="1">
    <location>
        <begin position="78"/>
        <end position="88"/>
    </location>
</feature>